<sequence length="278" mass="31658">MSNTKHEDAIMKMGFRYFRDQILKMLGIDYDYVDIGPTELVELTIHSMFMDFTFLTTEDFYIHVEFQTTDSGKDDLRRFHAYEAVFSHETGKKVLTYVIYSGGIKNARDTLDCGTYSYKISPIFLTQKSADEVFHYLQEKSKKGEGFTDEDYAKLSLTPLMSSGQGKKDTIKTAILLAKQDTRVTAEKTVAILYTMADKFLQGSDLEEIKEVVAMTRLGQMLYDDGLKAGKSEGRIEGSDRMASLTKKLLEADRMADLQLALDDPGYREKLMDEYGIK</sequence>
<dbReference type="EMBL" id="JAAITS010000003">
    <property type="protein sequence ID" value="NSG84098.1"/>
    <property type="molecule type" value="Genomic_DNA"/>
</dbReference>
<protein>
    <recommendedName>
        <fullName evidence="3">Rpn family recombination-promoting nuclease/putative transposase</fullName>
    </recommendedName>
</protein>
<keyword evidence="2" id="KW-1185">Reference proteome</keyword>
<reference evidence="1 2" key="1">
    <citation type="journal article" date="2020" name="Cell Host Microbe">
        <title>Functional and Genomic Variation between Human-Derived Isolates of Lachnospiraceae Reveals Inter- and Intra-Species Diversity.</title>
        <authorList>
            <person name="Sorbara M.T."/>
            <person name="Littmann E.R."/>
            <person name="Fontana E."/>
            <person name="Moody T.U."/>
            <person name="Kohout C.E."/>
            <person name="Gjonbalaj M."/>
            <person name="Eaton V."/>
            <person name="Seok R."/>
            <person name="Leiner I.M."/>
            <person name="Pamer E.G."/>
        </authorList>
    </citation>
    <scope>NUCLEOTIDE SEQUENCE [LARGE SCALE GENOMIC DNA]</scope>
    <source>
        <strain evidence="1 2">MSK.17.74</strain>
    </source>
</reference>
<comment type="caution">
    <text evidence="1">The sequence shown here is derived from an EMBL/GenBank/DDBJ whole genome shotgun (WGS) entry which is preliminary data.</text>
</comment>
<organism evidence="1 2">
    <name type="scientific">Blautia faecis</name>
    <dbReference type="NCBI Taxonomy" id="871665"/>
    <lineage>
        <taxon>Bacteria</taxon>
        <taxon>Bacillati</taxon>
        <taxon>Bacillota</taxon>
        <taxon>Clostridia</taxon>
        <taxon>Lachnospirales</taxon>
        <taxon>Lachnospiraceae</taxon>
        <taxon>Blautia</taxon>
    </lineage>
</organism>
<evidence type="ECO:0000313" key="2">
    <source>
        <dbReference type="Proteomes" id="UP001644719"/>
    </source>
</evidence>
<evidence type="ECO:0000313" key="1">
    <source>
        <dbReference type="EMBL" id="NSG84098.1"/>
    </source>
</evidence>
<dbReference type="GeneID" id="69513068"/>
<dbReference type="RefSeq" id="WP_173769133.1">
    <property type="nucleotide sequence ID" value="NZ_JAAITS010000003.1"/>
</dbReference>
<name>A0ABX2H4B6_9FIRM</name>
<proteinExistence type="predicted"/>
<gene>
    <name evidence="1" type="ORF">G5B17_01310</name>
</gene>
<dbReference type="Proteomes" id="UP001644719">
    <property type="component" value="Unassembled WGS sequence"/>
</dbReference>
<evidence type="ECO:0008006" key="3">
    <source>
        <dbReference type="Google" id="ProtNLM"/>
    </source>
</evidence>
<accession>A0ABX2H4B6</accession>